<evidence type="ECO:0000313" key="2">
    <source>
        <dbReference type="Proteomes" id="UP000504607"/>
    </source>
</evidence>
<dbReference type="InterPro" id="IPR022251">
    <property type="entry name" value="DUF3774_wound-induced"/>
</dbReference>
<dbReference type="Proteomes" id="UP000504607">
    <property type="component" value="Unplaced"/>
</dbReference>
<proteinExistence type="predicted"/>
<name>A0A6I9QAF5_ELAGV</name>
<feature type="compositionally biased region" description="Low complexity" evidence="1">
    <location>
        <begin position="47"/>
        <end position="61"/>
    </location>
</feature>
<dbReference type="KEGG" id="egu:105032721"/>
<feature type="compositionally biased region" description="Basic and acidic residues" evidence="1">
    <location>
        <begin position="62"/>
        <end position="78"/>
    </location>
</feature>
<keyword evidence="2" id="KW-1185">Reference proteome</keyword>
<dbReference type="InParanoid" id="A0A6I9QAF5"/>
<gene>
    <name evidence="3" type="primary">LOC105032721</name>
</gene>
<dbReference type="RefSeq" id="XP_010905548.1">
    <property type="nucleotide sequence ID" value="XM_010907246.3"/>
</dbReference>
<dbReference type="GeneID" id="105032721"/>
<feature type="region of interest" description="Disordered" evidence="1">
    <location>
        <begin position="44"/>
        <end position="78"/>
    </location>
</feature>
<sequence>MSCASKASLIVAASMGAVEALKDQAGLCRWNYAIRSLNHQAKNSVGSFSQARRMSSSSSSNIERRKGTEDADEKAKRSEEALRKVMYLSCWGPN</sequence>
<dbReference type="AlphaFoldDB" id="A0A6I9QAF5"/>
<reference evidence="3" key="1">
    <citation type="submission" date="2025-08" db="UniProtKB">
        <authorList>
            <consortium name="RefSeq"/>
        </authorList>
    </citation>
    <scope>IDENTIFICATION</scope>
</reference>
<protein>
    <submittedName>
        <fullName evidence="3">Uncharacterized protein LOC105032721</fullName>
    </submittedName>
</protein>
<dbReference type="PANTHER" id="PTHR33090">
    <property type="entry name" value="DUF3774 DOMAIN PROTEIN-RELATED"/>
    <property type="match status" value="1"/>
</dbReference>
<evidence type="ECO:0000256" key="1">
    <source>
        <dbReference type="SAM" id="MobiDB-lite"/>
    </source>
</evidence>
<evidence type="ECO:0000313" key="3">
    <source>
        <dbReference type="RefSeq" id="XP_010905548.1"/>
    </source>
</evidence>
<dbReference type="OrthoDB" id="767544at2759"/>
<dbReference type="Pfam" id="PF12609">
    <property type="entry name" value="DUF3774"/>
    <property type="match status" value="1"/>
</dbReference>
<organism evidence="2 3">
    <name type="scientific">Elaeis guineensis var. tenera</name>
    <name type="common">Oil palm</name>
    <dbReference type="NCBI Taxonomy" id="51953"/>
    <lineage>
        <taxon>Eukaryota</taxon>
        <taxon>Viridiplantae</taxon>
        <taxon>Streptophyta</taxon>
        <taxon>Embryophyta</taxon>
        <taxon>Tracheophyta</taxon>
        <taxon>Spermatophyta</taxon>
        <taxon>Magnoliopsida</taxon>
        <taxon>Liliopsida</taxon>
        <taxon>Arecaceae</taxon>
        <taxon>Arecoideae</taxon>
        <taxon>Cocoseae</taxon>
        <taxon>Elaeidinae</taxon>
        <taxon>Elaeis</taxon>
    </lineage>
</organism>
<accession>A0A6I9QAF5</accession>